<evidence type="ECO:0000313" key="2">
    <source>
        <dbReference type="EMBL" id="AKT40090.1"/>
    </source>
</evidence>
<dbReference type="PANTHER" id="PTHR40396:SF1">
    <property type="entry name" value="ATPASE AAA-TYPE CORE DOMAIN-CONTAINING PROTEIN"/>
    <property type="match status" value="1"/>
</dbReference>
<dbReference type="OrthoDB" id="9816506at2"/>
<proteinExistence type="predicted"/>
<dbReference type="PANTHER" id="PTHR40396">
    <property type="entry name" value="ATPASE-LIKE PROTEIN"/>
    <property type="match status" value="1"/>
</dbReference>
<evidence type="ECO:0000313" key="3">
    <source>
        <dbReference type="Proteomes" id="UP000067626"/>
    </source>
</evidence>
<dbReference type="Gene3D" id="3.40.50.300">
    <property type="entry name" value="P-loop containing nucleotide triphosphate hydrolases"/>
    <property type="match status" value="1"/>
</dbReference>
<gene>
    <name evidence="2" type="ORF">CMC5_042430</name>
</gene>
<dbReference type="SUPFAM" id="SSF52540">
    <property type="entry name" value="P-loop containing nucleoside triphosphate hydrolases"/>
    <property type="match status" value="1"/>
</dbReference>
<feature type="domain" description="ATPase AAA-type core" evidence="1">
    <location>
        <begin position="270"/>
        <end position="340"/>
    </location>
</feature>
<organism evidence="2 3">
    <name type="scientific">Chondromyces crocatus</name>
    <dbReference type="NCBI Taxonomy" id="52"/>
    <lineage>
        <taxon>Bacteria</taxon>
        <taxon>Pseudomonadati</taxon>
        <taxon>Myxococcota</taxon>
        <taxon>Polyangia</taxon>
        <taxon>Polyangiales</taxon>
        <taxon>Polyangiaceae</taxon>
        <taxon>Chondromyces</taxon>
    </lineage>
</organism>
<dbReference type="STRING" id="52.CMC5_042430"/>
<keyword evidence="3" id="KW-1185">Reference proteome</keyword>
<dbReference type="RefSeq" id="WP_050432070.1">
    <property type="nucleotide sequence ID" value="NZ_CP012159.1"/>
</dbReference>
<dbReference type="KEGG" id="ccro:CMC5_042430"/>
<protein>
    <recommendedName>
        <fullName evidence="1">ATPase AAA-type core domain-containing protein</fullName>
    </recommendedName>
</protein>
<dbReference type="InterPro" id="IPR003959">
    <property type="entry name" value="ATPase_AAA_core"/>
</dbReference>
<reference evidence="2 3" key="1">
    <citation type="submission" date="2015-07" db="EMBL/GenBank/DDBJ databases">
        <title>Genome analysis of myxobacterium Chondromyces crocatus Cm c5 reveals a high potential for natural compound synthesis and the genetic basis for the loss of fruiting body formation.</title>
        <authorList>
            <person name="Zaburannyi N."/>
            <person name="Bunk B."/>
            <person name="Maier J."/>
            <person name="Overmann J."/>
            <person name="Mueller R."/>
        </authorList>
    </citation>
    <scope>NUCLEOTIDE SEQUENCE [LARGE SCALE GENOMIC DNA]</scope>
    <source>
        <strain evidence="2 3">Cm c5</strain>
    </source>
</reference>
<dbReference type="GO" id="GO:0005524">
    <property type="term" value="F:ATP binding"/>
    <property type="evidence" value="ECO:0007669"/>
    <property type="project" value="InterPro"/>
</dbReference>
<accession>A0A0K1EGV7</accession>
<dbReference type="Proteomes" id="UP000067626">
    <property type="component" value="Chromosome"/>
</dbReference>
<dbReference type="InterPro" id="IPR027417">
    <property type="entry name" value="P-loop_NTPase"/>
</dbReference>
<evidence type="ECO:0000259" key="1">
    <source>
        <dbReference type="Pfam" id="PF13304"/>
    </source>
</evidence>
<name>A0A0K1EGV7_CHOCO</name>
<dbReference type="AlphaFoldDB" id="A0A0K1EGV7"/>
<sequence length="371" mass="40136">MLTTLEIRGFKAIRETNIIVLGPLTSLFGHRDSGQNAVIEALQWLQDAIVHGLHGATLRQGTTFEGLLHDGARRVAFVMTLGSEEEGETSYALEVATDDAGVPVVRHESCREGSDSVTALLTIHSRQVAGKSCVRGIEGASPLRDPDTLALSFVKKARAPGAERLRDLLQDAVFLRPSYMALGFRERVQPGAGAPVLDDPRRRDEEGRAVVALLRRLTPEVRALVVTEIAQLFPGERGNGALAVGAGDGETLARHEGGTSPQGEAEALQVPSWLLSEGMRWVTALFALLVVRPRPRLIVVQEIERGLDAGALNGVLRALRQASREGIQVLLSSHSPSLLDQMTPEEVIHVQCEEGETVFESVDGLEEVLLR</sequence>
<dbReference type="PATRIC" id="fig|52.7.peg.4668"/>
<dbReference type="Pfam" id="PF13304">
    <property type="entry name" value="AAA_21"/>
    <property type="match status" value="1"/>
</dbReference>
<dbReference type="GO" id="GO:0016887">
    <property type="term" value="F:ATP hydrolysis activity"/>
    <property type="evidence" value="ECO:0007669"/>
    <property type="project" value="InterPro"/>
</dbReference>
<dbReference type="EMBL" id="CP012159">
    <property type="protein sequence ID" value="AKT40090.1"/>
    <property type="molecule type" value="Genomic_DNA"/>
</dbReference>